<dbReference type="Gene3D" id="3.40.605.10">
    <property type="entry name" value="Aldehyde Dehydrogenase, Chain A, domain 1"/>
    <property type="match status" value="1"/>
</dbReference>
<dbReference type="Proteomes" id="UP000627838">
    <property type="component" value="Unassembled WGS sequence"/>
</dbReference>
<dbReference type="PANTHER" id="PTHR42986:SF1">
    <property type="entry name" value="BENZALDEHYDE DEHYDROGENASE YFMT"/>
    <property type="match status" value="1"/>
</dbReference>
<feature type="domain" description="Aldehyde dehydrogenase" evidence="4">
    <location>
        <begin position="29"/>
        <end position="485"/>
    </location>
</feature>
<dbReference type="Pfam" id="PF00171">
    <property type="entry name" value="Aldedh"/>
    <property type="match status" value="1"/>
</dbReference>
<keyword evidence="3" id="KW-0520">NAD</keyword>
<dbReference type="InterPro" id="IPR016163">
    <property type="entry name" value="Ald_DH_C"/>
</dbReference>
<dbReference type="PANTHER" id="PTHR42986">
    <property type="entry name" value="BENZALDEHYDE DEHYDROGENASE YFMT"/>
    <property type="match status" value="1"/>
</dbReference>
<dbReference type="SUPFAM" id="SSF53720">
    <property type="entry name" value="ALDH-like"/>
    <property type="match status" value="1"/>
</dbReference>
<dbReference type="InterPro" id="IPR016161">
    <property type="entry name" value="Ald_DH/histidinol_DH"/>
</dbReference>
<evidence type="ECO:0000256" key="2">
    <source>
        <dbReference type="ARBA" id="ARBA00023002"/>
    </source>
</evidence>
<dbReference type="GO" id="GO:0004029">
    <property type="term" value="F:aldehyde dehydrogenase (NAD+) activity"/>
    <property type="evidence" value="ECO:0007669"/>
    <property type="project" value="UniProtKB-EC"/>
</dbReference>
<dbReference type="RefSeq" id="WP_225961129.1">
    <property type="nucleotide sequence ID" value="NZ_JADBDZ010000001.1"/>
</dbReference>
<accession>A0ABR9JPS4</accession>
<comment type="caution">
    <text evidence="5">The sequence shown here is derived from an EMBL/GenBank/DDBJ whole genome shotgun (WGS) entry which is preliminary data.</text>
</comment>
<dbReference type="Gene3D" id="3.40.309.10">
    <property type="entry name" value="Aldehyde Dehydrogenase, Chain A, domain 2"/>
    <property type="match status" value="1"/>
</dbReference>
<dbReference type="EC" id="1.2.1.3" evidence="5"/>
<dbReference type="InterPro" id="IPR015590">
    <property type="entry name" value="Aldehyde_DH_dom"/>
</dbReference>
<dbReference type="EMBL" id="JADBDZ010000001">
    <property type="protein sequence ID" value="MBE1532557.1"/>
    <property type="molecule type" value="Genomic_DNA"/>
</dbReference>
<evidence type="ECO:0000256" key="1">
    <source>
        <dbReference type="ARBA" id="ARBA00009986"/>
    </source>
</evidence>
<evidence type="ECO:0000259" key="4">
    <source>
        <dbReference type="Pfam" id="PF00171"/>
    </source>
</evidence>
<dbReference type="InterPro" id="IPR016162">
    <property type="entry name" value="Ald_DH_N"/>
</dbReference>
<name>A0ABR9JPS4_9ACTN</name>
<keyword evidence="6" id="KW-1185">Reference proteome</keyword>
<comment type="similarity">
    <text evidence="1">Belongs to the aldehyde dehydrogenase family.</text>
</comment>
<keyword evidence="2 5" id="KW-0560">Oxidoreductase</keyword>
<proteinExistence type="inferred from homology"/>
<evidence type="ECO:0000313" key="6">
    <source>
        <dbReference type="Proteomes" id="UP000627838"/>
    </source>
</evidence>
<organism evidence="5 6">
    <name type="scientific">Actinomadura algeriensis</name>
    <dbReference type="NCBI Taxonomy" id="1679523"/>
    <lineage>
        <taxon>Bacteria</taxon>
        <taxon>Bacillati</taxon>
        <taxon>Actinomycetota</taxon>
        <taxon>Actinomycetes</taxon>
        <taxon>Streptosporangiales</taxon>
        <taxon>Thermomonosporaceae</taxon>
        <taxon>Actinomadura</taxon>
    </lineage>
</organism>
<sequence>MTQTMSARAGAPERYGGFDVMPIAGAWRGGRSGRSRADLDPWSGETLTEIPLADADDLDEAFRAAHDAQPGWAGRTPGERAGVLRAAAAIFEARRDEIVHWIVHECGGTVAKGELEWGLVRSVLHEAASMAHRVEGRILPSDVPGKENRVYRRPLGVVAVISPWNFPMQLSARSVAPALAVGNAVVLKPASDTPVTGALLLARVLEEAGLPPGVLNVTIGSGGEIGDAIAEHPLARMVSFTGSTPVGEGIVRKAGVRKLALELGGNGPLVILDDADLGRAVDAAVFGSFFHSGQICMIANRVIVDAAVHDAFVERFVERVGALVVGDPSEESTQIGPVVNRSQLDGIRDKVARAREEGAEQVLGGEPGGPSGLLLPPHVLLAGNDVATAREEVFGPVITVIRADGEEDALRIANDTEYGLSSAVFTRDVERGVRFALRVEAGMTHVNDSPVNDDANTAFGGEKASGIGRFGGEWAIEEFTTDHWVSVQHRERRFPI</sequence>
<evidence type="ECO:0000313" key="5">
    <source>
        <dbReference type="EMBL" id="MBE1532557.1"/>
    </source>
</evidence>
<evidence type="ECO:0000256" key="3">
    <source>
        <dbReference type="ARBA" id="ARBA00023027"/>
    </source>
</evidence>
<reference evidence="5 6" key="1">
    <citation type="submission" date="2020-10" db="EMBL/GenBank/DDBJ databases">
        <title>Sequencing the genomes of 1000 actinobacteria strains.</title>
        <authorList>
            <person name="Klenk H.-P."/>
        </authorList>
    </citation>
    <scope>NUCLEOTIDE SEQUENCE [LARGE SCALE GENOMIC DNA]</scope>
    <source>
        <strain evidence="5 6">DSM 46744</strain>
    </source>
</reference>
<protein>
    <submittedName>
        <fullName evidence="5">Aldehyde dehydrogenase (NAD+)</fullName>
        <ecNumber evidence="5">1.2.1.3</ecNumber>
    </submittedName>
</protein>
<gene>
    <name evidence="5" type="ORF">H4W34_002390</name>
</gene>